<keyword evidence="1" id="KW-0472">Membrane</keyword>
<name>A0ABW3BGS7_9ACTN</name>
<sequence length="133" mass="14668">RSLAEAVDFFSVTGPADLFPPLGAATVVAAVAATALSWPDRDVRLWLGASLLTLVLGEFLFSMLYFWPRNDIMFEEGTAVHSTEFLRRTAVEFETGHWGRLAMSGVTATLAFTGLLRLYRARATEEYAPHSAR</sequence>
<keyword evidence="1" id="KW-0812">Transmembrane</keyword>
<dbReference type="InterPro" id="IPR013901">
    <property type="entry name" value="Anthrone_oxy"/>
</dbReference>
<reference evidence="3" key="1">
    <citation type="journal article" date="2019" name="Int. J. Syst. Evol. Microbiol.">
        <title>The Global Catalogue of Microorganisms (GCM) 10K type strain sequencing project: providing services to taxonomists for standard genome sequencing and annotation.</title>
        <authorList>
            <consortium name="The Broad Institute Genomics Platform"/>
            <consortium name="The Broad Institute Genome Sequencing Center for Infectious Disease"/>
            <person name="Wu L."/>
            <person name="Ma J."/>
        </authorList>
    </citation>
    <scope>NUCLEOTIDE SEQUENCE [LARGE SCALE GENOMIC DNA]</scope>
    <source>
        <strain evidence="3">CCUG 63369</strain>
    </source>
</reference>
<evidence type="ECO:0000313" key="2">
    <source>
        <dbReference type="EMBL" id="MFD0802556.1"/>
    </source>
</evidence>
<evidence type="ECO:0000256" key="1">
    <source>
        <dbReference type="SAM" id="Phobius"/>
    </source>
</evidence>
<accession>A0ABW3BGS7</accession>
<dbReference type="EMBL" id="JBHTHR010000513">
    <property type="protein sequence ID" value="MFD0802556.1"/>
    <property type="molecule type" value="Genomic_DNA"/>
</dbReference>
<feature type="transmembrane region" description="Helical" evidence="1">
    <location>
        <begin position="45"/>
        <end position="67"/>
    </location>
</feature>
<feature type="non-terminal residue" evidence="2">
    <location>
        <position position="1"/>
    </location>
</feature>
<organism evidence="2 3">
    <name type="scientific">Streptomonospora algeriensis</name>
    <dbReference type="NCBI Taxonomy" id="995084"/>
    <lineage>
        <taxon>Bacteria</taxon>
        <taxon>Bacillati</taxon>
        <taxon>Actinomycetota</taxon>
        <taxon>Actinomycetes</taxon>
        <taxon>Streptosporangiales</taxon>
        <taxon>Nocardiopsidaceae</taxon>
        <taxon>Streptomonospora</taxon>
    </lineage>
</organism>
<proteinExistence type="predicted"/>
<evidence type="ECO:0000313" key="3">
    <source>
        <dbReference type="Proteomes" id="UP001596956"/>
    </source>
</evidence>
<protein>
    <submittedName>
        <fullName evidence="2">Anthrone oxygenase family protein</fullName>
    </submittedName>
</protein>
<comment type="caution">
    <text evidence="2">The sequence shown here is derived from an EMBL/GenBank/DDBJ whole genome shotgun (WGS) entry which is preliminary data.</text>
</comment>
<dbReference type="Proteomes" id="UP001596956">
    <property type="component" value="Unassembled WGS sequence"/>
</dbReference>
<dbReference type="Pfam" id="PF08592">
    <property type="entry name" value="Anthrone_oxy"/>
    <property type="match status" value="1"/>
</dbReference>
<feature type="transmembrane region" description="Helical" evidence="1">
    <location>
        <begin position="101"/>
        <end position="119"/>
    </location>
</feature>
<feature type="transmembrane region" description="Helical" evidence="1">
    <location>
        <begin position="18"/>
        <end position="38"/>
    </location>
</feature>
<keyword evidence="1" id="KW-1133">Transmembrane helix</keyword>
<gene>
    <name evidence="2" type="ORF">ACFQZU_14690</name>
</gene>
<keyword evidence="3" id="KW-1185">Reference proteome</keyword>